<organism evidence="2 3">
    <name type="scientific">Polypedilum vanderplanki</name>
    <name type="common">Sleeping chironomid midge</name>
    <dbReference type="NCBI Taxonomy" id="319348"/>
    <lineage>
        <taxon>Eukaryota</taxon>
        <taxon>Metazoa</taxon>
        <taxon>Ecdysozoa</taxon>
        <taxon>Arthropoda</taxon>
        <taxon>Hexapoda</taxon>
        <taxon>Insecta</taxon>
        <taxon>Pterygota</taxon>
        <taxon>Neoptera</taxon>
        <taxon>Endopterygota</taxon>
        <taxon>Diptera</taxon>
        <taxon>Nematocera</taxon>
        <taxon>Chironomoidea</taxon>
        <taxon>Chironomidae</taxon>
        <taxon>Chironominae</taxon>
        <taxon>Polypedilum</taxon>
        <taxon>Polypedilum</taxon>
    </lineage>
</organism>
<keyword evidence="1" id="KW-0812">Transmembrane</keyword>
<keyword evidence="1" id="KW-0472">Membrane</keyword>
<keyword evidence="3" id="KW-1185">Reference proteome</keyword>
<dbReference type="AlphaFoldDB" id="A0A9J6BWE8"/>
<gene>
    <name evidence="2" type="ORF">PVAND_004039</name>
</gene>
<feature type="transmembrane region" description="Helical" evidence="1">
    <location>
        <begin position="491"/>
        <end position="510"/>
    </location>
</feature>
<feature type="transmembrane region" description="Helical" evidence="1">
    <location>
        <begin position="687"/>
        <end position="707"/>
    </location>
</feature>
<keyword evidence="1" id="KW-1133">Transmembrane helix</keyword>
<dbReference type="Gene3D" id="1.10.287.70">
    <property type="match status" value="1"/>
</dbReference>
<evidence type="ECO:0008006" key="4">
    <source>
        <dbReference type="Google" id="ProtNLM"/>
    </source>
</evidence>
<sequence length="740" mass="88127">MIDVIREFYIANDIEFDFNIYGPTTSHINDVINEVTKELSQDNLPISIIHIRNVQKWNHKFNQSASYKKCKFYSKLLFILTVYFLSIKPSENFNINLYKTKSESVSMIDVIREFYIANDIKFDFIIYGPTTSHINDVINEVTKELNGQDNLPISIKHIRNVKKWNHKFNQSAVIFYSSYTFYFNMLRISNNMKTSQLRNITPKKFKFLNYCEGMKNLKTIKIFYNFNKGFLKDIPDMRYFEFILINNSKFVQLYAILLYSENNCGNFALKLLNCFNKESQKWLKKLKNFDHYSSFYGCLLNFLTTHGLIIDKKYQNGMEKNFGKFSKFISRPESEFKGMLPEITEIMEQKLNFSSHYSLYLLNGFYRIKIGTKNFEIKDSIPLFNSPYDLTDESSHFTTPYYSTELNYFVSLNGYYTNYEKMIFPFDSMTWIFLLLIMTSAFLIIFVLHRSSQWIKEKFFGKKISHPAYNALGIFFGISQTQVPQENFSRAILILFIWFCLIFRTCYQSMMFEFITNDMQKPLPESIEDLIEMNYTVVMAASIDYLVTKQLKKRKLKNFIIVHSEEAFFKLYRYALFPDPKLRFAFPGSYPDMKFAFFISESYNKKLHKRFGKSLPKMKNEKLELYASLTLPRNHMMINHMFEILERYITAGIVIHNYESELWFDSILNIEEPIDTRRILALSDLEYGFVLYLIVSLFAILVFIYEINSFKLSKYLRNYFILIPFLRVLKVIIADYHDKW</sequence>
<evidence type="ECO:0000256" key="1">
    <source>
        <dbReference type="SAM" id="Phobius"/>
    </source>
</evidence>
<evidence type="ECO:0000313" key="3">
    <source>
        <dbReference type="Proteomes" id="UP001107558"/>
    </source>
</evidence>
<reference evidence="2" key="1">
    <citation type="submission" date="2021-03" db="EMBL/GenBank/DDBJ databases">
        <title>Chromosome level genome of the anhydrobiotic midge Polypedilum vanderplanki.</title>
        <authorList>
            <person name="Yoshida Y."/>
            <person name="Kikawada T."/>
            <person name="Gusev O."/>
        </authorList>
    </citation>
    <scope>NUCLEOTIDE SEQUENCE</scope>
    <source>
        <strain evidence="2">NIAS01</strain>
        <tissue evidence="2">Whole body or cell culture</tissue>
    </source>
</reference>
<comment type="caution">
    <text evidence="2">The sequence shown here is derived from an EMBL/GenBank/DDBJ whole genome shotgun (WGS) entry which is preliminary data.</text>
</comment>
<evidence type="ECO:0000313" key="2">
    <source>
        <dbReference type="EMBL" id="KAG5674050.1"/>
    </source>
</evidence>
<feature type="transmembrane region" description="Helical" evidence="1">
    <location>
        <begin position="429"/>
        <end position="448"/>
    </location>
</feature>
<protein>
    <recommendedName>
        <fullName evidence="4">Ionotropic receptor</fullName>
    </recommendedName>
</protein>
<proteinExistence type="predicted"/>
<dbReference type="Proteomes" id="UP001107558">
    <property type="component" value="Chromosome 3"/>
</dbReference>
<feature type="transmembrane region" description="Helical" evidence="1">
    <location>
        <begin position="530"/>
        <end position="547"/>
    </location>
</feature>
<dbReference type="EMBL" id="JADBJN010000003">
    <property type="protein sequence ID" value="KAG5674050.1"/>
    <property type="molecule type" value="Genomic_DNA"/>
</dbReference>
<accession>A0A9J6BWE8</accession>
<name>A0A9J6BWE8_POLVA</name>